<evidence type="ECO:0000256" key="6">
    <source>
        <dbReference type="RuleBase" id="RU366025"/>
    </source>
</evidence>
<gene>
    <name evidence="9" type="primary">UBP2</name>
    <name evidence="9" type="ORF">MCAP1_001978</name>
</gene>
<feature type="domain" description="UCH repeated" evidence="8">
    <location>
        <begin position="440"/>
        <end position="497"/>
    </location>
</feature>
<name>A0AAF0EBS2_9BASI</name>
<dbReference type="PANTHER" id="PTHR43982:SF6">
    <property type="entry name" value="UBIQUITIN CARBOXYL-TERMINAL HYDROLASE 2-RELATED"/>
    <property type="match status" value="1"/>
</dbReference>
<dbReference type="AlphaFoldDB" id="A0AAF0EBS2"/>
<dbReference type="InterPro" id="IPR001394">
    <property type="entry name" value="Peptidase_C19_UCH"/>
</dbReference>
<evidence type="ECO:0000256" key="3">
    <source>
        <dbReference type="ARBA" id="ARBA00022786"/>
    </source>
</evidence>
<keyword evidence="2 6" id="KW-0645">Protease</keyword>
<evidence type="ECO:0000313" key="10">
    <source>
        <dbReference type="Proteomes" id="UP001220961"/>
    </source>
</evidence>
<dbReference type="Gene3D" id="3.90.70.10">
    <property type="entry name" value="Cysteine proteinases"/>
    <property type="match status" value="1"/>
</dbReference>
<dbReference type="InterPro" id="IPR038765">
    <property type="entry name" value="Papain-like_cys_pep_sf"/>
</dbReference>
<dbReference type="CDD" id="cd02666">
    <property type="entry name" value="Peptidase_C19J"/>
    <property type="match status" value="1"/>
</dbReference>
<keyword evidence="10" id="KW-1185">Reference proteome</keyword>
<dbReference type="EMBL" id="CP119911">
    <property type="protein sequence ID" value="WFD19742.1"/>
    <property type="molecule type" value="Genomic_DNA"/>
</dbReference>
<dbReference type="InterPro" id="IPR044635">
    <property type="entry name" value="UBP14-like"/>
</dbReference>
<evidence type="ECO:0000256" key="5">
    <source>
        <dbReference type="ARBA" id="ARBA00022807"/>
    </source>
</evidence>
<dbReference type="GO" id="GO:0004843">
    <property type="term" value="F:cysteine-type deubiquitinase activity"/>
    <property type="evidence" value="ECO:0007669"/>
    <property type="project" value="UniProtKB-UniRule"/>
</dbReference>
<dbReference type="Pfam" id="PF13446">
    <property type="entry name" value="RPT"/>
    <property type="match status" value="1"/>
</dbReference>
<keyword evidence="5 6" id="KW-0788">Thiol protease</keyword>
<evidence type="ECO:0000256" key="4">
    <source>
        <dbReference type="ARBA" id="ARBA00022801"/>
    </source>
</evidence>
<keyword evidence="3 6" id="KW-0833">Ubl conjugation pathway</keyword>
<comment type="similarity">
    <text evidence="6">Belongs to the peptidase C19 family.</text>
</comment>
<dbReference type="GO" id="GO:0070628">
    <property type="term" value="F:proteasome binding"/>
    <property type="evidence" value="ECO:0007669"/>
    <property type="project" value="TreeGrafter"/>
</dbReference>
<dbReference type="PANTHER" id="PTHR43982">
    <property type="entry name" value="UBIQUITIN CARBOXYL-TERMINAL HYDROLASE"/>
    <property type="match status" value="1"/>
</dbReference>
<dbReference type="PROSITE" id="PS00972">
    <property type="entry name" value="USP_1"/>
    <property type="match status" value="1"/>
</dbReference>
<dbReference type="GO" id="GO:0061136">
    <property type="term" value="P:regulation of proteasomal protein catabolic process"/>
    <property type="evidence" value="ECO:0007669"/>
    <property type="project" value="TreeGrafter"/>
</dbReference>
<evidence type="ECO:0000256" key="1">
    <source>
        <dbReference type="ARBA" id="ARBA00000707"/>
    </source>
</evidence>
<proteinExistence type="inferred from homology"/>
<dbReference type="PROSITE" id="PS00973">
    <property type="entry name" value="USP_2"/>
    <property type="match status" value="1"/>
</dbReference>
<keyword evidence="4 6" id="KW-0378">Hydrolase</keyword>
<dbReference type="Pfam" id="PF00443">
    <property type="entry name" value="UCH"/>
    <property type="match status" value="1"/>
</dbReference>
<dbReference type="InterPro" id="IPR025305">
    <property type="entry name" value="UCH_repeat_domain"/>
</dbReference>
<protein>
    <recommendedName>
        <fullName evidence="6">Ubiquitin carboxyl-terminal hydrolase</fullName>
        <ecNumber evidence="6">3.4.19.12</ecNumber>
    </recommendedName>
</protein>
<dbReference type="SUPFAM" id="SSF54001">
    <property type="entry name" value="Cysteine proteinases"/>
    <property type="match status" value="1"/>
</dbReference>
<accession>A0AAF0EBS2</accession>
<comment type="catalytic activity">
    <reaction evidence="1 6">
        <text>Thiol-dependent hydrolysis of ester, thioester, amide, peptide and isopeptide bonds formed by the C-terminal Gly of ubiquitin (a 76-residue protein attached to proteins as an intracellular targeting signal).</text>
        <dbReference type="EC" id="3.4.19.12"/>
    </reaction>
</comment>
<dbReference type="InterPro" id="IPR018200">
    <property type="entry name" value="USP_CS"/>
</dbReference>
<evidence type="ECO:0000256" key="2">
    <source>
        <dbReference type="ARBA" id="ARBA00022670"/>
    </source>
</evidence>
<evidence type="ECO:0000259" key="7">
    <source>
        <dbReference type="Pfam" id="PF00443"/>
    </source>
</evidence>
<sequence length="949" mass="104371">MALPPRARECLRTPAALAESGLLWDAPAFSMAWSWPVQTGSDDDALAGAAPLPAWAHDALRAKPQADACFAPGPLQWHVCEQRDDLVTVGQWSPVDEAPHVGPLLYTDDTEAGRCHTDIVHKHAWITSTQEAALPASFWHEFRTARAQTPGPGQTPTSEVVRAVHVLARLLGNALAGVDRPVPLAGKAFSQQLRWDAPLQTLFEALEWHVAPLGDDARPALYAPDLSADSALRTRTARMWLELAVLCVHEGGTPPPLPDSAPSSLAWHIQRASPLVPVMPPPDARVHRACARLGLGTHEVDAERAEALFRWQVACFPLQHRSVFYALEQLQATCHLGEPVTTCLALGQSQGLCAWSDVVQAHERLGLGVPTEGPELWDEAPPAPTSEAVLGAYAMAVQEVLRHGTDAEYASAQHALRTLSQAYAEPAWAERAEANPFDPIDRAYELLQVSEAIDDGLIVVGYQVYASETTTRGHLLRLALEALAEARDSTYLRRFLQGDDPVPSDATLPRGLENIGNTCYLNSLLQYVCWIAPIRDMVQALADTTVARTPQPRVGGRQVTEAERERADAWIAQLRGLLHDMTTSSAPALTPTKELAYLALVPLAWEEAQGGGAVAHDALLSEVSTQQDVCECLDNMLFLLEVAWASYVTAPTNLARLCTGISTQTLVTQPEGRVQTKEEAFKSVPVTLMPDSRDVYDALDTFFDEAHVETSEGHVQRTISLTDAPPLLQIHVQRVQYDRKRQRAVKNQAPLALPDTLYMDRYMTSDAPARVALRAETHARRQRMAQLRERVAVLDSAAPALAQLSQALPHLADTDEALRALVGEHAPGELDTEAQRVQSEAQALRAEMAELREANHADWRNEQSMAYELASVFMHRGEATHGHYFLHQRDLKRNEWISFNDARVTRISHDEAVHEYVDLAHYSPTGATSYLVVYVRRDVQSLLGNPRTA</sequence>
<dbReference type="GO" id="GO:0016579">
    <property type="term" value="P:protein deubiquitination"/>
    <property type="evidence" value="ECO:0007669"/>
    <property type="project" value="InterPro"/>
</dbReference>
<dbReference type="GO" id="GO:0043161">
    <property type="term" value="P:proteasome-mediated ubiquitin-dependent protein catabolic process"/>
    <property type="evidence" value="ECO:0007669"/>
    <property type="project" value="InterPro"/>
</dbReference>
<evidence type="ECO:0000313" key="9">
    <source>
        <dbReference type="EMBL" id="WFD19742.1"/>
    </source>
</evidence>
<organism evidence="9 10">
    <name type="scientific">Malassezia caprae</name>
    <dbReference type="NCBI Taxonomy" id="1381934"/>
    <lineage>
        <taxon>Eukaryota</taxon>
        <taxon>Fungi</taxon>
        <taxon>Dikarya</taxon>
        <taxon>Basidiomycota</taxon>
        <taxon>Ustilaginomycotina</taxon>
        <taxon>Malasseziomycetes</taxon>
        <taxon>Malasseziales</taxon>
        <taxon>Malasseziaceae</taxon>
        <taxon>Malassezia</taxon>
    </lineage>
</organism>
<reference evidence="9" key="1">
    <citation type="submission" date="2023-03" db="EMBL/GenBank/DDBJ databases">
        <title>Mating type loci evolution in Malassezia.</title>
        <authorList>
            <person name="Coelho M.A."/>
        </authorList>
    </citation>
    <scope>NUCLEOTIDE SEQUENCE</scope>
    <source>
        <strain evidence="9">CBS 10434</strain>
    </source>
</reference>
<dbReference type="EC" id="3.4.19.12" evidence="6"/>
<evidence type="ECO:0000259" key="8">
    <source>
        <dbReference type="Pfam" id="PF13446"/>
    </source>
</evidence>
<dbReference type="Proteomes" id="UP001220961">
    <property type="component" value="Chromosome 4"/>
</dbReference>
<feature type="domain" description="Peptidase C19 ubiquitin carboxyl-terminal hydrolase" evidence="7">
    <location>
        <begin position="510"/>
        <end position="933"/>
    </location>
</feature>